<accession>A0A1C3YAT8</accession>
<evidence type="ECO:0000259" key="1">
    <source>
        <dbReference type="PROSITE" id="PS51186"/>
    </source>
</evidence>
<name>A0A1C3YAT8_9HYPH</name>
<dbReference type="InterPro" id="IPR000182">
    <property type="entry name" value="GNAT_dom"/>
</dbReference>
<dbReference type="Gene3D" id="3.40.630.30">
    <property type="match status" value="1"/>
</dbReference>
<dbReference type="Proteomes" id="UP000198723">
    <property type="component" value="Unassembled WGS sequence"/>
</dbReference>
<dbReference type="InterPro" id="IPR016181">
    <property type="entry name" value="Acyl_CoA_acyltransferase"/>
</dbReference>
<evidence type="ECO:0000313" key="2">
    <source>
        <dbReference type="EMBL" id="SCB61588.1"/>
    </source>
</evidence>
<dbReference type="PANTHER" id="PTHR42791">
    <property type="entry name" value="GNAT FAMILY ACETYLTRANSFERASE"/>
    <property type="match status" value="1"/>
</dbReference>
<dbReference type="RefSeq" id="WP_092754040.1">
    <property type="nucleotide sequence ID" value="NZ_FMAJ01000020.1"/>
</dbReference>
<dbReference type="PROSITE" id="PS51186">
    <property type="entry name" value="GNAT"/>
    <property type="match status" value="1"/>
</dbReference>
<organism evidence="2 3">
    <name type="scientific">Rhizobium aethiopicum</name>
    <dbReference type="NCBI Taxonomy" id="1138170"/>
    <lineage>
        <taxon>Bacteria</taxon>
        <taxon>Pseudomonadati</taxon>
        <taxon>Pseudomonadota</taxon>
        <taxon>Alphaproteobacteria</taxon>
        <taxon>Hyphomicrobiales</taxon>
        <taxon>Rhizobiaceae</taxon>
        <taxon>Rhizobium/Agrobacterium group</taxon>
        <taxon>Rhizobium</taxon>
    </lineage>
</organism>
<dbReference type="GO" id="GO:0016747">
    <property type="term" value="F:acyltransferase activity, transferring groups other than amino-acyl groups"/>
    <property type="evidence" value="ECO:0007669"/>
    <property type="project" value="InterPro"/>
</dbReference>
<reference evidence="2 3" key="1">
    <citation type="submission" date="2016-08" db="EMBL/GenBank/DDBJ databases">
        <authorList>
            <person name="Seilhamer J.J."/>
        </authorList>
    </citation>
    <scope>NUCLEOTIDE SEQUENCE [LARGE SCALE GENOMIC DNA]</scope>
    <source>
        <strain evidence="2 3">HBR26</strain>
    </source>
</reference>
<dbReference type="AlphaFoldDB" id="A0A1C3YAT8"/>
<gene>
    <name evidence="2" type="ORF">GA0061105_12032</name>
</gene>
<evidence type="ECO:0000313" key="3">
    <source>
        <dbReference type="Proteomes" id="UP000198723"/>
    </source>
</evidence>
<dbReference type="CDD" id="cd04301">
    <property type="entry name" value="NAT_SF"/>
    <property type="match status" value="1"/>
</dbReference>
<dbReference type="SUPFAM" id="SSF55729">
    <property type="entry name" value="Acyl-CoA N-acyltransferases (Nat)"/>
    <property type="match status" value="1"/>
</dbReference>
<dbReference type="PANTHER" id="PTHR42791:SF1">
    <property type="entry name" value="N-ACETYLTRANSFERASE DOMAIN-CONTAINING PROTEIN"/>
    <property type="match status" value="1"/>
</dbReference>
<dbReference type="InterPro" id="IPR052523">
    <property type="entry name" value="Trichothecene_AcTrans"/>
</dbReference>
<dbReference type="STRING" id="1138170.GA0061105_12032"/>
<protein>
    <submittedName>
        <fullName evidence="2">Acetyltransferase (GNAT) family protein</fullName>
    </submittedName>
</protein>
<feature type="domain" description="N-acetyltransferase" evidence="1">
    <location>
        <begin position="47"/>
        <end position="194"/>
    </location>
</feature>
<proteinExistence type="predicted"/>
<sequence>MKSPTVRVMVATEENLAAETVVLAFAADPMARWTWPHAHQYLAAMPRMIRAFGSNAFFNGSAFCTDGYAGTALWLSPGVHSDEEGLGAVLESTVARALAPETTAIFEQMATYHPIEPHWYLPLIGVDPAHQGQGHGDALMVYALARCDRDHAPAYLESSNPNNIPFYRRYGFEPLGAIQVGSSPTLVPMLREPR</sequence>
<dbReference type="Pfam" id="PF13673">
    <property type="entry name" value="Acetyltransf_10"/>
    <property type="match status" value="1"/>
</dbReference>
<keyword evidence="2" id="KW-0808">Transferase</keyword>
<dbReference type="EMBL" id="FMAJ01000020">
    <property type="protein sequence ID" value="SCB61588.1"/>
    <property type="molecule type" value="Genomic_DNA"/>
</dbReference>